<protein>
    <recommendedName>
        <fullName evidence="7">SH3 domain-containing protein</fullName>
    </recommendedName>
</protein>
<dbReference type="PANTHER" id="PTHR14167">
    <property type="entry name" value="SH3 DOMAIN-CONTAINING"/>
    <property type="match status" value="1"/>
</dbReference>
<evidence type="ECO:0000256" key="2">
    <source>
        <dbReference type="ARBA" id="ARBA00022443"/>
    </source>
</evidence>
<evidence type="ECO:0000259" key="7">
    <source>
        <dbReference type="PROSITE" id="PS50002"/>
    </source>
</evidence>
<comment type="caution">
    <text evidence="8">The sequence shown here is derived from an EMBL/GenBank/DDBJ whole genome shotgun (WGS) entry which is preliminary data.</text>
</comment>
<keyword evidence="9" id="KW-1185">Reference proteome</keyword>
<evidence type="ECO:0000256" key="3">
    <source>
        <dbReference type="ARBA" id="ARBA00023054"/>
    </source>
</evidence>
<dbReference type="InterPro" id="IPR036028">
    <property type="entry name" value="SH3-like_dom_sf"/>
</dbReference>
<dbReference type="Gene3D" id="2.30.30.40">
    <property type="entry name" value="SH3 Domains"/>
    <property type="match status" value="1"/>
</dbReference>
<reference evidence="8" key="1">
    <citation type="submission" date="2018-11" db="EMBL/GenBank/DDBJ databases">
        <authorList>
            <consortium name="Pathogen Informatics"/>
        </authorList>
    </citation>
    <scope>NUCLEOTIDE SEQUENCE</scope>
</reference>
<evidence type="ECO:0000313" key="8">
    <source>
        <dbReference type="EMBL" id="VEL08578.1"/>
    </source>
</evidence>
<feature type="compositionally biased region" description="Polar residues" evidence="6">
    <location>
        <begin position="74"/>
        <end position="93"/>
    </location>
</feature>
<feature type="compositionally biased region" description="Low complexity" evidence="6">
    <location>
        <begin position="11"/>
        <end position="22"/>
    </location>
</feature>
<sequence length="275" mass="30681">MRNHHFAGMTSGLSETSSISSSVHLANGEKTFSSDVTPPIRPPPSYLDFTDSAQKTSINHCSGLDCNVLTASPTRTSPSVQLSPDLLQNSLPSSFRKESPSGRKIPVKYQRSDSPMDCKSSIRSGSRCSRFGLLARQLRSSSQQTTEQTVEMHGQKNSISSIMGHAASPVNEHGFFPETGWNEEEGQDHKNACVTKFTNNNEYQQHSKDDWPSLTSLNIIGWAKVERSYRGHDNRELSILEGDIVSIYRKENSQWWFGEVNGERGLFPVTHVEEF</sequence>
<keyword evidence="4" id="KW-0472">Membrane</keyword>
<name>A0A3S4ZPG8_9PLAT</name>
<dbReference type="InterPro" id="IPR050384">
    <property type="entry name" value="Endophilin_SH3RF"/>
</dbReference>
<dbReference type="Proteomes" id="UP000784294">
    <property type="component" value="Unassembled WGS sequence"/>
</dbReference>
<keyword evidence="3" id="KW-0175">Coiled coil</keyword>
<organism evidence="8 9">
    <name type="scientific">Protopolystoma xenopodis</name>
    <dbReference type="NCBI Taxonomy" id="117903"/>
    <lineage>
        <taxon>Eukaryota</taxon>
        <taxon>Metazoa</taxon>
        <taxon>Spiralia</taxon>
        <taxon>Lophotrochozoa</taxon>
        <taxon>Platyhelminthes</taxon>
        <taxon>Monogenea</taxon>
        <taxon>Polyopisthocotylea</taxon>
        <taxon>Polystomatidea</taxon>
        <taxon>Polystomatidae</taxon>
        <taxon>Protopolystoma</taxon>
    </lineage>
</organism>
<feature type="domain" description="SH3" evidence="7">
    <location>
        <begin position="218"/>
        <end position="275"/>
    </location>
</feature>
<evidence type="ECO:0000256" key="1">
    <source>
        <dbReference type="ARBA" id="ARBA00004170"/>
    </source>
</evidence>
<evidence type="ECO:0000256" key="6">
    <source>
        <dbReference type="SAM" id="MobiDB-lite"/>
    </source>
</evidence>
<comment type="subcellular location">
    <subcellularLocation>
        <location evidence="1">Membrane</location>
        <topology evidence="1">Peripheral membrane protein</topology>
    </subcellularLocation>
</comment>
<dbReference type="AlphaFoldDB" id="A0A3S4ZPG8"/>
<dbReference type="PROSITE" id="PS50002">
    <property type="entry name" value="SH3"/>
    <property type="match status" value="1"/>
</dbReference>
<dbReference type="EMBL" id="CAAALY010004299">
    <property type="protein sequence ID" value="VEL08578.1"/>
    <property type="molecule type" value="Genomic_DNA"/>
</dbReference>
<gene>
    <name evidence="8" type="ORF">PXEA_LOCUS2018</name>
</gene>
<dbReference type="SMART" id="SM00326">
    <property type="entry name" value="SH3"/>
    <property type="match status" value="1"/>
</dbReference>
<dbReference type="SUPFAM" id="SSF50044">
    <property type="entry name" value="SH3-domain"/>
    <property type="match status" value="1"/>
</dbReference>
<accession>A0A3S4ZPG8</accession>
<keyword evidence="2 5" id="KW-0728">SH3 domain</keyword>
<dbReference type="PANTHER" id="PTHR14167:SF81">
    <property type="entry name" value="ENDOPHILIN-A"/>
    <property type="match status" value="1"/>
</dbReference>
<dbReference type="Pfam" id="PF07653">
    <property type="entry name" value="SH3_2"/>
    <property type="match status" value="1"/>
</dbReference>
<dbReference type="OrthoDB" id="28357at2759"/>
<feature type="region of interest" description="Disordered" evidence="6">
    <location>
        <begin position="1"/>
        <end position="51"/>
    </location>
</feature>
<proteinExistence type="predicted"/>
<evidence type="ECO:0000256" key="4">
    <source>
        <dbReference type="ARBA" id="ARBA00023136"/>
    </source>
</evidence>
<dbReference type="InterPro" id="IPR001452">
    <property type="entry name" value="SH3_domain"/>
</dbReference>
<evidence type="ECO:0000313" key="9">
    <source>
        <dbReference type="Proteomes" id="UP000784294"/>
    </source>
</evidence>
<evidence type="ECO:0000256" key="5">
    <source>
        <dbReference type="PROSITE-ProRule" id="PRU00192"/>
    </source>
</evidence>
<feature type="region of interest" description="Disordered" evidence="6">
    <location>
        <begin position="74"/>
        <end position="123"/>
    </location>
</feature>